<evidence type="ECO:0000313" key="1">
    <source>
        <dbReference type="EMBL" id="MDR6211314.1"/>
    </source>
</evidence>
<accession>A0ACC6IKW9</accession>
<proteinExistence type="predicted"/>
<name>A0ACC6IKW9_9ACTN</name>
<sequence length="351" mass="36374">MALRTPLPPSGPDTGGPVGPGDRTPRPGKDDRLGRTGRPRGLARLRRLPLTVSWAPGEAQERRPPRALVAALAITGLSLMTLDHLGGDSSPVEPARTVVGEVVGPLETVADAVVRPVAAVPAWFRTQSSLRDQLAAAEAENAELENRLATDPLDRARLAEYDGLLTAAANQQVDLVPARVVAYGAAQTFTRTVTIDAGTSSGVQPDMTVIAPAGLVGRVVGVTRTTATVLLVVDADSTVGARVGSSNEVGFLSGGGSLSEPSRLDLDLVDTTVVPAEGDVVATWGSGNAGPYVAGVPIGTVTELFSTPRDTTKRAVIKPFVDFSRLDTVGVVVPPDTESDRALIGPDGIRR</sequence>
<gene>
    <name evidence="1" type="ORF">QE364_003035</name>
</gene>
<keyword evidence="2" id="KW-1185">Reference proteome</keyword>
<evidence type="ECO:0000313" key="2">
    <source>
        <dbReference type="Proteomes" id="UP001261666"/>
    </source>
</evidence>
<reference evidence="1" key="1">
    <citation type="submission" date="2023-08" db="EMBL/GenBank/DDBJ databases">
        <title>Functional and genomic diversity of the sorghum phyllosphere microbiome.</title>
        <authorList>
            <person name="Shade A."/>
        </authorList>
    </citation>
    <scope>NUCLEOTIDE SEQUENCE</scope>
    <source>
        <strain evidence="1">SORGH_AS_0885</strain>
    </source>
</reference>
<comment type="caution">
    <text evidence="1">The sequence shown here is derived from an EMBL/GenBank/DDBJ whole genome shotgun (WGS) entry which is preliminary data.</text>
</comment>
<protein>
    <submittedName>
        <fullName evidence="1">Rod shape-determining protein MreC</fullName>
    </submittedName>
</protein>
<dbReference type="Proteomes" id="UP001261666">
    <property type="component" value="Unassembled WGS sequence"/>
</dbReference>
<dbReference type="EMBL" id="JAVIZJ010000008">
    <property type="protein sequence ID" value="MDR6211314.1"/>
    <property type="molecule type" value="Genomic_DNA"/>
</dbReference>
<organism evidence="1 2">
    <name type="scientific">Nocardioides zeae</name>
    <dbReference type="NCBI Taxonomy" id="1457234"/>
    <lineage>
        <taxon>Bacteria</taxon>
        <taxon>Bacillati</taxon>
        <taxon>Actinomycetota</taxon>
        <taxon>Actinomycetes</taxon>
        <taxon>Propionibacteriales</taxon>
        <taxon>Nocardioidaceae</taxon>
        <taxon>Nocardioides</taxon>
    </lineage>
</organism>